<gene>
    <name evidence="1" type="ORF">DJ019_02005</name>
</gene>
<evidence type="ECO:0000313" key="1">
    <source>
        <dbReference type="EMBL" id="RAK68810.1"/>
    </source>
</evidence>
<dbReference type="OrthoDB" id="8449400at2"/>
<dbReference type="AlphaFoldDB" id="A0A328BN80"/>
<organism evidence="1 2">
    <name type="scientific">Phenylobacterium kunshanense</name>
    <dbReference type="NCBI Taxonomy" id="1445034"/>
    <lineage>
        <taxon>Bacteria</taxon>
        <taxon>Pseudomonadati</taxon>
        <taxon>Pseudomonadota</taxon>
        <taxon>Alphaproteobacteria</taxon>
        <taxon>Caulobacterales</taxon>
        <taxon>Caulobacteraceae</taxon>
        <taxon>Phenylobacterium</taxon>
    </lineage>
</organism>
<name>A0A328BN80_9CAUL</name>
<dbReference type="RefSeq" id="WP_111274302.1">
    <property type="nucleotide sequence ID" value="NZ_QFYS01000001.1"/>
</dbReference>
<accession>A0A328BN80</accession>
<dbReference type="Proteomes" id="UP000249524">
    <property type="component" value="Unassembled WGS sequence"/>
</dbReference>
<keyword evidence="2" id="KW-1185">Reference proteome</keyword>
<dbReference type="EMBL" id="QFYS01000001">
    <property type="protein sequence ID" value="RAK68810.1"/>
    <property type="molecule type" value="Genomic_DNA"/>
</dbReference>
<sequence>MTSALVLGGAATVWDDVKAALELGEFSGVVAANDVGAEWPGHLDAWVSLHADKFKLWAQRRAKRGFAPAAAVFAHENRKGTAPGVTHATEWKFPGQRETGSSGLFALKVALVDLGFDKAVLCGVPMSVDGAHFFDTRPWRAAMSHRQGWSEALPHIRHKARSMGGFTADLLGRPTTEWLGG</sequence>
<evidence type="ECO:0000313" key="2">
    <source>
        <dbReference type="Proteomes" id="UP000249524"/>
    </source>
</evidence>
<protein>
    <submittedName>
        <fullName evidence="1">Uncharacterized protein</fullName>
    </submittedName>
</protein>
<comment type="caution">
    <text evidence="1">The sequence shown here is derived from an EMBL/GenBank/DDBJ whole genome shotgun (WGS) entry which is preliminary data.</text>
</comment>
<proteinExistence type="predicted"/>
<reference evidence="1 2" key="1">
    <citation type="submission" date="2018-05" db="EMBL/GenBank/DDBJ databases">
        <authorList>
            <person name="Lanie J.A."/>
            <person name="Ng W.-L."/>
            <person name="Kazmierczak K.M."/>
            <person name="Andrzejewski T.M."/>
            <person name="Davidsen T.M."/>
            <person name="Wayne K.J."/>
            <person name="Tettelin H."/>
            <person name="Glass J.I."/>
            <person name="Rusch D."/>
            <person name="Podicherti R."/>
            <person name="Tsui H.-C.T."/>
            <person name="Winkler M.E."/>
        </authorList>
    </citation>
    <scope>NUCLEOTIDE SEQUENCE [LARGE SCALE GENOMIC DNA]</scope>
    <source>
        <strain evidence="1 2">BUT-10</strain>
    </source>
</reference>